<dbReference type="EMBL" id="VBOV01000245">
    <property type="protein sequence ID" value="TMQ55712.1"/>
    <property type="molecule type" value="Genomic_DNA"/>
</dbReference>
<dbReference type="Gene3D" id="1.20.120.450">
    <property type="entry name" value="dinb family like domain"/>
    <property type="match status" value="1"/>
</dbReference>
<comment type="caution">
    <text evidence="2">The sequence shown here is derived from an EMBL/GenBank/DDBJ whole genome shotgun (WGS) entry which is preliminary data.</text>
</comment>
<organism evidence="2 3">
    <name type="scientific">Eiseniibacteriota bacterium</name>
    <dbReference type="NCBI Taxonomy" id="2212470"/>
    <lineage>
        <taxon>Bacteria</taxon>
        <taxon>Candidatus Eiseniibacteriota</taxon>
    </lineage>
</organism>
<evidence type="ECO:0000313" key="2">
    <source>
        <dbReference type="EMBL" id="TMQ55712.1"/>
    </source>
</evidence>
<evidence type="ECO:0000259" key="1">
    <source>
        <dbReference type="Pfam" id="PF12867"/>
    </source>
</evidence>
<dbReference type="SUPFAM" id="SSF109854">
    <property type="entry name" value="DinB/YfiT-like putative metalloenzymes"/>
    <property type="match status" value="1"/>
</dbReference>
<sequence>METSFKTAVWGQFGAAVDMLENAIAACPDEIWSDPSRRPEWVKNDIVGYWYLVFHTLFWLDYYLSDVAKGFTPPPPFTLDELDPAGLLPDRPYTKRELQTYLEHGRRKCYEVIEALDEKRAFQSKTSTQPSLSVAELLLYNLRHVQHHTAQLNLILRQKTDSAPSWVSRTRKVPGIGPKH</sequence>
<dbReference type="Proteomes" id="UP000320913">
    <property type="component" value="Unassembled WGS sequence"/>
</dbReference>
<dbReference type="AlphaFoldDB" id="A0A538SWH4"/>
<feature type="domain" description="DinB-like" evidence="1">
    <location>
        <begin position="15"/>
        <end position="152"/>
    </location>
</feature>
<accession>A0A538SWH4</accession>
<dbReference type="Pfam" id="PF12867">
    <property type="entry name" value="DinB_2"/>
    <property type="match status" value="1"/>
</dbReference>
<gene>
    <name evidence="2" type="ORF">E6K75_09185</name>
</gene>
<proteinExistence type="predicted"/>
<name>A0A538SWH4_UNCEI</name>
<dbReference type="InterPro" id="IPR024775">
    <property type="entry name" value="DinB-like"/>
</dbReference>
<protein>
    <submittedName>
        <fullName evidence="2">DinB family protein</fullName>
    </submittedName>
</protein>
<evidence type="ECO:0000313" key="3">
    <source>
        <dbReference type="Proteomes" id="UP000320913"/>
    </source>
</evidence>
<reference evidence="2 3" key="1">
    <citation type="journal article" date="2019" name="Nat. Microbiol.">
        <title>Mediterranean grassland soil C-N compound turnover is dependent on rainfall and depth, and is mediated by genomically divergent microorganisms.</title>
        <authorList>
            <person name="Diamond S."/>
            <person name="Andeer P.F."/>
            <person name="Li Z."/>
            <person name="Crits-Christoph A."/>
            <person name="Burstein D."/>
            <person name="Anantharaman K."/>
            <person name="Lane K.R."/>
            <person name="Thomas B.C."/>
            <person name="Pan C."/>
            <person name="Northen T.R."/>
            <person name="Banfield J.F."/>
        </authorList>
    </citation>
    <scope>NUCLEOTIDE SEQUENCE [LARGE SCALE GENOMIC DNA]</scope>
    <source>
        <strain evidence="2">WS_5</strain>
    </source>
</reference>
<dbReference type="InterPro" id="IPR034660">
    <property type="entry name" value="DinB/YfiT-like"/>
</dbReference>